<dbReference type="Pfam" id="PF09994">
    <property type="entry name" value="T6SS_Tle1-like_cat"/>
    <property type="match status" value="1"/>
</dbReference>
<dbReference type="PANTHER" id="PTHR33840">
    <property type="match status" value="1"/>
</dbReference>
<evidence type="ECO:0000259" key="1">
    <source>
        <dbReference type="Pfam" id="PF09994"/>
    </source>
</evidence>
<dbReference type="PANTHER" id="PTHR33840:SF1">
    <property type="entry name" value="TLE1 PHOSPHOLIPASE DOMAIN-CONTAINING PROTEIN"/>
    <property type="match status" value="1"/>
</dbReference>
<keyword evidence="3" id="KW-1185">Reference proteome</keyword>
<comment type="caution">
    <text evidence="2">The sequence shown here is derived from an EMBL/GenBank/DDBJ whole genome shotgun (WGS) entry which is preliminary data.</text>
</comment>
<evidence type="ECO:0000313" key="2">
    <source>
        <dbReference type="EMBL" id="KAK3377102.1"/>
    </source>
</evidence>
<protein>
    <recommendedName>
        <fullName evidence="1">T6SS Phospholipase effector Tle1-like catalytic domain-containing protein</fullName>
    </recommendedName>
</protein>
<feature type="non-terminal residue" evidence="2">
    <location>
        <position position="1"/>
    </location>
</feature>
<dbReference type="InterPro" id="IPR018712">
    <property type="entry name" value="Tle1-like_cat"/>
</dbReference>
<name>A0AAE0KIW3_9PEZI</name>
<dbReference type="AlphaFoldDB" id="A0AAE0KIW3"/>
<organism evidence="2 3">
    <name type="scientific">Lasiosphaeria ovina</name>
    <dbReference type="NCBI Taxonomy" id="92902"/>
    <lineage>
        <taxon>Eukaryota</taxon>
        <taxon>Fungi</taxon>
        <taxon>Dikarya</taxon>
        <taxon>Ascomycota</taxon>
        <taxon>Pezizomycotina</taxon>
        <taxon>Sordariomycetes</taxon>
        <taxon>Sordariomycetidae</taxon>
        <taxon>Sordariales</taxon>
        <taxon>Lasiosphaeriaceae</taxon>
        <taxon>Lasiosphaeria</taxon>
    </lineage>
</organism>
<dbReference type="EMBL" id="JAULSN010000003">
    <property type="protein sequence ID" value="KAK3377102.1"/>
    <property type="molecule type" value="Genomic_DNA"/>
</dbReference>
<gene>
    <name evidence="2" type="ORF">B0T24DRAFT_493180</name>
</gene>
<feature type="non-terminal residue" evidence="2">
    <location>
        <position position="268"/>
    </location>
</feature>
<reference evidence="2" key="1">
    <citation type="journal article" date="2023" name="Mol. Phylogenet. Evol.">
        <title>Genome-scale phylogeny and comparative genomics of the fungal order Sordariales.</title>
        <authorList>
            <person name="Hensen N."/>
            <person name="Bonometti L."/>
            <person name="Westerberg I."/>
            <person name="Brannstrom I.O."/>
            <person name="Guillou S."/>
            <person name="Cros-Aarteil S."/>
            <person name="Calhoun S."/>
            <person name="Haridas S."/>
            <person name="Kuo A."/>
            <person name="Mondo S."/>
            <person name="Pangilinan J."/>
            <person name="Riley R."/>
            <person name="LaButti K."/>
            <person name="Andreopoulos B."/>
            <person name="Lipzen A."/>
            <person name="Chen C."/>
            <person name="Yan M."/>
            <person name="Daum C."/>
            <person name="Ng V."/>
            <person name="Clum A."/>
            <person name="Steindorff A."/>
            <person name="Ohm R.A."/>
            <person name="Martin F."/>
            <person name="Silar P."/>
            <person name="Natvig D.O."/>
            <person name="Lalanne C."/>
            <person name="Gautier V."/>
            <person name="Ament-Velasquez S.L."/>
            <person name="Kruys A."/>
            <person name="Hutchinson M.I."/>
            <person name="Powell A.J."/>
            <person name="Barry K."/>
            <person name="Miller A.N."/>
            <person name="Grigoriev I.V."/>
            <person name="Debuchy R."/>
            <person name="Gladieux P."/>
            <person name="Hiltunen Thoren M."/>
            <person name="Johannesson H."/>
        </authorList>
    </citation>
    <scope>NUCLEOTIDE SEQUENCE</scope>
    <source>
        <strain evidence="2">CBS 958.72</strain>
    </source>
</reference>
<dbReference type="Proteomes" id="UP001287356">
    <property type="component" value="Unassembled WGS sequence"/>
</dbReference>
<reference evidence="2" key="2">
    <citation type="submission" date="2023-06" db="EMBL/GenBank/DDBJ databases">
        <authorList>
            <consortium name="Lawrence Berkeley National Laboratory"/>
            <person name="Haridas S."/>
            <person name="Hensen N."/>
            <person name="Bonometti L."/>
            <person name="Westerberg I."/>
            <person name="Brannstrom I.O."/>
            <person name="Guillou S."/>
            <person name="Cros-Aarteil S."/>
            <person name="Calhoun S."/>
            <person name="Kuo A."/>
            <person name="Mondo S."/>
            <person name="Pangilinan J."/>
            <person name="Riley R."/>
            <person name="Labutti K."/>
            <person name="Andreopoulos B."/>
            <person name="Lipzen A."/>
            <person name="Chen C."/>
            <person name="Yanf M."/>
            <person name="Daum C."/>
            <person name="Ng V."/>
            <person name="Clum A."/>
            <person name="Steindorff A."/>
            <person name="Ohm R."/>
            <person name="Martin F."/>
            <person name="Silar P."/>
            <person name="Natvig D."/>
            <person name="Lalanne C."/>
            <person name="Gautier V."/>
            <person name="Ament-Velasquez S.L."/>
            <person name="Kruys A."/>
            <person name="Hutchinson M.I."/>
            <person name="Powell A.J."/>
            <person name="Barry K."/>
            <person name="Miller A.N."/>
            <person name="Grigoriev I.V."/>
            <person name="Debuchy R."/>
            <person name="Gladieux P."/>
            <person name="Thoren M.H."/>
            <person name="Johannesson H."/>
        </authorList>
    </citation>
    <scope>NUCLEOTIDE SEQUENCE</scope>
    <source>
        <strain evidence="2">CBS 958.72</strain>
    </source>
</reference>
<accession>A0AAE0KIW3</accession>
<feature type="domain" description="T6SS Phospholipase effector Tle1-like catalytic" evidence="1">
    <location>
        <begin position="1"/>
        <end position="259"/>
    </location>
</feature>
<evidence type="ECO:0000313" key="3">
    <source>
        <dbReference type="Proteomes" id="UP001287356"/>
    </source>
</evidence>
<proteinExistence type="predicted"/>
<sequence length="268" mass="30519">TNIGKISRIFKPRTKKSRVQRVLYQPGLGTVTTTEKDTDSDNLSFNKIVGRILGTGHDTMIMSIYHYLCVVWRPKDTLYFFGFSRGAYLARILASFVADVGILKHDCENLITKIANLFKIWVANKGEKSIYRVTGEYRGLLQTDVEIPFMGVYDTVSSLGAPDQFGLNLQTTRYEFAEQIHDRPEIKKVRHALSLSERRENWKCVMFKKHPHGLVETLDKSGSPRISQVWFPGYHNCVGGGTRQKGNTAPIVSLIWMISKFKDLLEVN</sequence>